<evidence type="ECO:0000313" key="7">
    <source>
        <dbReference type="EMBL" id="MDQ0472800.1"/>
    </source>
</evidence>
<evidence type="ECO:0000256" key="1">
    <source>
        <dbReference type="ARBA" id="ARBA00022741"/>
    </source>
</evidence>
<dbReference type="EMBL" id="JAUSVX010000013">
    <property type="protein sequence ID" value="MDQ0472800.1"/>
    <property type="molecule type" value="Genomic_DNA"/>
</dbReference>
<dbReference type="Pfam" id="PF03288">
    <property type="entry name" value="Pox_D5"/>
    <property type="match status" value="1"/>
</dbReference>
<dbReference type="RefSeq" id="WP_307280130.1">
    <property type="nucleotide sequence ID" value="NZ_JAUSVX010000013.1"/>
</dbReference>
<dbReference type="NCBIfam" id="TIGR01613">
    <property type="entry name" value="primase_Cterm"/>
    <property type="match status" value="1"/>
</dbReference>
<evidence type="ECO:0000259" key="6">
    <source>
        <dbReference type="PROSITE" id="PS51206"/>
    </source>
</evidence>
<evidence type="ECO:0000256" key="2">
    <source>
        <dbReference type="ARBA" id="ARBA00022801"/>
    </source>
</evidence>
<feature type="region of interest" description="Disordered" evidence="5">
    <location>
        <begin position="197"/>
        <end position="224"/>
    </location>
</feature>
<dbReference type="PROSITE" id="PS51206">
    <property type="entry name" value="SF3_HELICASE_1"/>
    <property type="match status" value="1"/>
</dbReference>
<dbReference type="SMART" id="SM00885">
    <property type="entry name" value="D5_N"/>
    <property type="match status" value="1"/>
</dbReference>
<keyword evidence="3" id="KW-0347">Helicase</keyword>
<proteinExistence type="predicted"/>
<dbReference type="InterPro" id="IPR006500">
    <property type="entry name" value="Helicase_put_C_phage/plasmid"/>
</dbReference>
<keyword evidence="8" id="KW-1185">Reference proteome</keyword>
<feature type="region of interest" description="Disordered" evidence="5">
    <location>
        <begin position="25"/>
        <end position="58"/>
    </location>
</feature>
<dbReference type="PANTHER" id="PTHR35372:SF2">
    <property type="entry name" value="SF3 HELICASE DOMAIN-CONTAINING PROTEIN"/>
    <property type="match status" value="1"/>
</dbReference>
<dbReference type="InterPro" id="IPR004968">
    <property type="entry name" value="DNA_primase/NTPase_C"/>
</dbReference>
<dbReference type="InterPro" id="IPR014015">
    <property type="entry name" value="Helicase_SF3_DNA-vir"/>
</dbReference>
<dbReference type="Gene3D" id="3.40.50.300">
    <property type="entry name" value="P-loop containing nucleotide triphosphate hydrolases"/>
    <property type="match status" value="1"/>
</dbReference>
<gene>
    <name evidence="7" type="ORF">QO011_005830</name>
</gene>
<dbReference type="Pfam" id="PF08706">
    <property type="entry name" value="D5_N"/>
    <property type="match status" value="1"/>
</dbReference>
<dbReference type="SMART" id="SM00943">
    <property type="entry name" value="Prim-Pol"/>
    <property type="match status" value="1"/>
</dbReference>
<dbReference type="Pfam" id="PF09250">
    <property type="entry name" value="Prim-Pol"/>
    <property type="match status" value="1"/>
</dbReference>
<dbReference type="InterPro" id="IPR051620">
    <property type="entry name" value="ORF904-like_C"/>
</dbReference>
<organism evidence="7 8">
    <name type="scientific">Labrys wisconsinensis</name>
    <dbReference type="NCBI Taxonomy" id="425677"/>
    <lineage>
        <taxon>Bacteria</taxon>
        <taxon>Pseudomonadati</taxon>
        <taxon>Pseudomonadota</taxon>
        <taxon>Alphaproteobacteria</taxon>
        <taxon>Hyphomicrobiales</taxon>
        <taxon>Xanthobacteraceae</taxon>
        <taxon>Labrys</taxon>
    </lineage>
</organism>
<protein>
    <submittedName>
        <fullName evidence="7">DNA primase/helicase</fullName>
    </submittedName>
</protein>
<sequence>MTESNATLQAALAYAARGWAVFPCDPHPEPPRSKRPLVAAEKDEQGRSIKGTGWPKKASVDPDQIRAWWRKWPKALIGLCPGRAGALVVDLDPKEEPVDVVERRIEEAIGGPLPECPRTLTRSGGYHLWFRRPEGGAGNSKPLKNVDIRCDAGYVIVAPSVMADGKTYEWVSAPYSGEAPDLPPKLLELIRAREEKADRKAEPAGADNVVPLRRPPAKATPAEEAKRRYARAALDKIGKDLAETAKGRRGTALYHAAAAAGRYMAAGVLGEREIRAALQDAADACGLTTDDGTRRVEYEMRRGLEAGLADAAETIERLDGIGQEAERKAARRSAPPAPPPTGPEDYGGSPAGPRREADQPSGDGSGGKGSPPPPEGPEFDEENVKYCARLEQNDSDNAQRLIRHFGHRFINVRDVGVHVWVGTHWEKEGGEEALERFAQRVAKAIALEAFFIEPSKNDRKLLELAEPLKGRPVNELSPEEKVLLTEAIQAEARAAKRRADRRKFAISCGNRARTVAMIAQAKAHKTITQDQLDPDPLVINCLNGVLRAAWEQDLECPDPEIVRKVWAVNFREGHDPADMISKCMHVAYEPHATCKRFEEFINRFQPDNDVRWYIQKSHGYGTTGLTSVQALNFHYGGGSNGKSVFITTISRLMGSYAEMIPFASLVTEQQRRGDQANPDIIRLPRVRLVHASEPPKNMSWDEALVKQLTGGEPMLARGLFQGFVTFRPKFKLAVFGNIKPTVDGVDHGIWRRLRIVPWNVTITENESRDLDDVVAEMLEEAPGILNWLLAGLLGYFREGLRPPDSVLEATREYRDENDPVGAFVRAHVETAPGESIAAREFYHAYVAWAHANGVKPINETRFGRLMPQKGFRRTDDRIRHYLDIRLHDVPVEPPRSPDFGPNDPF</sequence>
<name>A0ABU0JGT7_9HYPH</name>
<dbReference type="InterPro" id="IPR027417">
    <property type="entry name" value="P-loop_NTPase"/>
</dbReference>
<evidence type="ECO:0000256" key="5">
    <source>
        <dbReference type="SAM" id="MobiDB-lite"/>
    </source>
</evidence>
<keyword evidence="1" id="KW-0547">Nucleotide-binding</keyword>
<keyword evidence="4" id="KW-0067">ATP-binding</keyword>
<dbReference type="Proteomes" id="UP001242480">
    <property type="component" value="Unassembled WGS sequence"/>
</dbReference>
<dbReference type="PANTHER" id="PTHR35372">
    <property type="entry name" value="ATP BINDING PROTEIN-RELATED"/>
    <property type="match status" value="1"/>
</dbReference>
<keyword evidence="2" id="KW-0378">Hydrolase</keyword>
<feature type="region of interest" description="Disordered" evidence="5">
    <location>
        <begin position="324"/>
        <end position="380"/>
    </location>
</feature>
<dbReference type="InterPro" id="IPR014818">
    <property type="entry name" value="Phage/plasmid_primase_P4_C"/>
</dbReference>
<dbReference type="CDD" id="cd04859">
    <property type="entry name" value="Prim_Pol"/>
    <property type="match status" value="1"/>
</dbReference>
<evidence type="ECO:0000256" key="3">
    <source>
        <dbReference type="ARBA" id="ARBA00022806"/>
    </source>
</evidence>
<dbReference type="SUPFAM" id="SSF56747">
    <property type="entry name" value="Prim-pol domain"/>
    <property type="match status" value="1"/>
</dbReference>
<comment type="caution">
    <text evidence="7">The sequence shown here is derived from an EMBL/GenBank/DDBJ whole genome shotgun (WGS) entry which is preliminary data.</text>
</comment>
<feature type="domain" description="SF3 helicase" evidence="6">
    <location>
        <begin position="609"/>
        <end position="771"/>
    </location>
</feature>
<evidence type="ECO:0000256" key="4">
    <source>
        <dbReference type="ARBA" id="ARBA00022840"/>
    </source>
</evidence>
<accession>A0ABU0JGT7</accession>
<evidence type="ECO:0000313" key="8">
    <source>
        <dbReference type="Proteomes" id="UP001242480"/>
    </source>
</evidence>
<dbReference type="InterPro" id="IPR015330">
    <property type="entry name" value="DNA_primase/pol_bifunc_N"/>
</dbReference>
<reference evidence="7 8" key="1">
    <citation type="submission" date="2023-07" db="EMBL/GenBank/DDBJ databases">
        <title>Genomic Encyclopedia of Type Strains, Phase IV (KMG-IV): sequencing the most valuable type-strain genomes for metagenomic binning, comparative biology and taxonomic classification.</title>
        <authorList>
            <person name="Goeker M."/>
        </authorList>
    </citation>
    <scope>NUCLEOTIDE SEQUENCE [LARGE SCALE GENOMIC DNA]</scope>
    <source>
        <strain evidence="7 8">DSM 19619</strain>
    </source>
</reference>